<keyword evidence="2" id="KW-1185">Reference proteome</keyword>
<gene>
    <name evidence="1" type="ORF">HGM15179_015082</name>
</gene>
<comment type="caution">
    <text evidence="1">The sequence shown here is derived from an EMBL/GenBank/DDBJ whole genome shotgun (WGS) entry which is preliminary data.</text>
</comment>
<sequence length="193" mass="20758">MLLLWRPGLERPQLLIGLAVEIQVTFAAEGKWTGDSGAAVLEETAAAVGGHLFVEAEILVAGVVHLKGNACEGELIGLRVITVMRIRELYLVEEAVVVTAVQVEVQSEISLTQAELVEARGKKANPVNTESPKRSPEICCLQTFTLGSLFDTERGVASTPGYSGYILECSIYIELPLGNMALKVDAFDSNKKS</sequence>
<dbReference type="AlphaFoldDB" id="A0A8K1LFF3"/>
<proteinExistence type="predicted"/>
<evidence type="ECO:0000313" key="1">
    <source>
        <dbReference type="EMBL" id="TRZ12019.1"/>
    </source>
</evidence>
<protein>
    <submittedName>
        <fullName evidence="1">Uncharacterized protein</fullName>
    </submittedName>
</protein>
<dbReference type="OrthoDB" id="10520167at2759"/>
<name>A0A8K1LFF3_9PASS</name>
<organism evidence="1 2">
    <name type="scientific">Zosterops borbonicus</name>
    <dbReference type="NCBI Taxonomy" id="364589"/>
    <lineage>
        <taxon>Eukaryota</taxon>
        <taxon>Metazoa</taxon>
        <taxon>Chordata</taxon>
        <taxon>Craniata</taxon>
        <taxon>Vertebrata</taxon>
        <taxon>Euteleostomi</taxon>
        <taxon>Archelosauria</taxon>
        <taxon>Archosauria</taxon>
        <taxon>Dinosauria</taxon>
        <taxon>Saurischia</taxon>
        <taxon>Theropoda</taxon>
        <taxon>Coelurosauria</taxon>
        <taxon>Aves</taxon>
        <taxon>Neognathae</taxon>
        <taxon>Neoaves</taxon>
        <taxon>Telluraves</taxon>
        <taxon>Australaves</taxon>
        <taxon>Passeriformes</taxon>
        <taxon>Sylvioidea</taxon>
        <taxon>Zosteropidae</taxon>
        <taxon>Zosterops</taxon>
    </lineage>
</organism>
<reference evidence="1" key="1">
    <citation type="submission" date="2019-04" db="EMBL/GenBank/DDBJ databases">
        <title>Genome assembly of Zosterops borbonicus 15179.</title>
        <authorList>
            <person name="Leroy T."/>
            <person name="Anselmetti Y."/>
            <person name="Tilak M.-K."/>
            <person name="Nabholz B."/>
        </authorList>
    </citation>
    <scope>NUCLEOTIDE SEQUENCE</scope>
    <source>
        <strain evidence="1">HGM_15179</strain>
        <tissue evidence="1">Muscle</tissue>
    </source>
</reference>
<dbReference type="Proteomes" id="UP000796761">
    <property type="component" value="Unassembled WGS sequence"/>
</dbReference>
<accession>A0A8K1LFF3</accession>
<dbReference type="EMBL" id="SWJQ01000632">
    <property type="protein sequence ID" value="TRZ12019.1"/>
    <property type="molecule type" value="Genomic_DNA"/>
</dbReference>
<evidence type="ECO:0000313" key="2">
    <source>
        <dbReference type="Proteomes" id="UP000796761"/>
    </source>
</evidence>